<evidence type="ECO:0000313" key="2">
    <source>
        <dbReference type="Proteomes" id="UP000283619"/>
    </source>
</evidence>
<proteinExistence type="predicted"/>
<dbReference type="EMBL" id="MOBZ01000019">
    <property type="protein sequence ID" value="ROO04096.1"/>
    <property type="molecule type" value="Genomic_DNA"/>
</dbReference>
<comment type="caution">
    <text evidence="1">The sequence shown here is derived from an EMBL/GenBank/DDBJ whole genome shotgun (WGS) entry which is preliminary data.</text>
</comment>
<name>A0A423P051_PSEFL</name>
<evidence type="ECO:0000313" key="1">
    <source>
        <dbReference type="EMBL" id="ROO04096.1"/>
    </source>
</evidence>
<dbReference type="Proteomes" id="UP000283619">
    <property type="component" value="Unassembled WGS sequence"/>
</dbReference>
<protein>
    <submittedName>
        <fullName evidence="1">Uncharacterized protein</fullName>
    </submittedName>
</protein>
<reference evidence="1 2" key="1">
    <citation type="submission" date="2016-10" db="EMBL/GenBank/DDBJ databases">
        <title>Comparative genome analysis of multiple Pseudomonas spp. focuses on biocontrol and plant growth promoting traits.</title>
        <authorList>
            <person name="Tao X.-Y."/>
            <person name="Taylor C.G."/>
        </authorList>
    </citation>
    <scope>NUCLEOTIDE SEQUENCE [LARGE SCALE GENOMIC DNA]</scope>
    <source>
        <strain evidence="1 2">36G2</strain>
    </source>
</reference>
<accession>A0A423P051</accession>
<organism evidence="1 2">
    <name type="scientific">Pseudomonas fluorescens</name>
    <dbReference type="NCBI Taxonomy" id="294"/>
    <lineage>
        <taxon>Bacteria</taxon>
        <taxon>Pseudomonadati</taxon>
        <taxon>Pseudomonadota</taxon>
        <taxon>Gammaproteobacteria</taxon>
        <taxon>Pseudomonadales</taxon>
        <taxon>Pseudomonadaceae</taxon>
        <taxon>Pseudomonas</taxon>
    </lineage>
</organism>
<dbReference type="AlphaFoldDB" id="A0A423P051"/>
<sequence length="80" mass="9458">MFYVFIAIAGKNQATRFLNGAPHQNATLQAAIKIALIPNDPAIQFRYQVEVHRERCGYTLHHIVDRRRRQYKRDDRVQNH</sequence>
<gene>
    <name evidence="1" type="ORF">BK673_23280</name>
</gene>